<dbReference type="PANTHER" id="PTHR34047">
    <property type="entry name" value="NUCLEAR INTRON MATURASE 1, MITOCHONDRIAL-RELATED"/>
    <property type="match status" value="1"/>
</dbReference>
<reference evidence="3 4" key="1">
    <citation type="submission" date="2016-11" db="EMBL/GenBank/DDBJ databases">
        <authorList>
            <person name="Jaros S."/>
            <person name="Januszkiewicz K."/>
            <person name="Wedrychowicz H."/>
        </authorList>
    </citation>
    <scope>NUCLEOTIDE SEQUENCE [LARGE SCALE GENOMIC DNA]</scope>
    <source>
        <strain evidence="3 4">DSM 18772</strain>
    </source>
</reference>
<dbReference type="EMBL" id="FQYR01000003">
    <property type="protein sequence ID" value="SHJ12946.1"/>
    <property type="molecule type" value="Genomic_DNA"/>
</dbReference>
<proteinExistence type="inferred from homology"/>
<organism evidence="3 4">
    <name type="scientific">Rubritalea squalenifaciens DSM 18772</name>
    <dbReference type="NCBI Taxonomy" id="1123071"/>
    <lineage>
        <taxon>Bacteria</taxon>
        <taxon>Pseudomonadati</taxon>
        <taxon>Verrucomicrobiota</taxon>
        <taxon>Verrucomicrobiia</taxon>
        <taxon>Verrucomicrobiales</taxon>
        <taxon>Rubritaleaceae</taxon>
        <taxon>Rubritalea</taxon>
    </lineage>
</organism>
<evidence type="ECO:0000313" key="4">
    <source>
        <dbReference type="Proteomes" id="UP000184510"/>
    </source>
</evidence>
<evidence type="ECO:0000259" key="2">
    <source>
        <dbReference type="PROSITE" id="PS50878"/>
    </source>
</evidence>
<keyword evidence="4" id="KW-1185">Reference proteome</keyword>
<dbReference type="InterPro" id="IPR043502">
    <property type="entry name" value="DNA/RNA_pol_sf"/>
</dbReference>
<evidence type="ECO:0000313" key="3">
    <source>
        <dbReference type="EMBL" id="SHJ12946.1"/>
    </source>
</evidence>
<dbReference type="PANTHER" id="PTHR34047:SF8">
    <property type="entry name" value="PROTEIN YKFC"/>
    <property type="match status" value="1"/>
</dbReference>
<dbReference type="AlphaFoldDB" id="A0A1M6GSR7"/>
<gene>
    <name evidence="3" type="ORF">SAMN02745181_1255</name>
</gene>
<dbReference type="Proteomes" id="UP000184510">
    <property type="component" value="Unassembled WGS sequence"/>
</dbReference>
<dbReference type="InterPro" id="IPR051083">
    <property type="entry name" value="GrpII_Intron_Splice-Mob/Def"/>
</dbReference>
<protein>
    <recommendedName>
        <fullName evidence="2">Reverse transcriptase domain-containing protein</fullName>
    </recommendedName>
</protein>
<dbReference type="SUPFAM" id="SSF56672">
    <property type="entry name" value="DNA/RNA polymerases"/>
    <property type="match status" value="1"/>
</dbReference>
<name>A0A1M6GSR7_9BACT</name>
<accession>A0A1M6GSR7</accession>
<evidence type="ECO:0000256" key="1">
    <source>
        <dbReference type="ARBA" id="ARBA00034120"/>
    </source>
</evidence>
<comment type="similarity">
    <text evidence="1">Belongs to the bacterial reverse transcriptase family.</text>
</comment>
<dbReference type="PROSITE" id="PS50878">
    <property type="entry name" value="RT_POL"/>
    <property type="match status" value="1"/>
</dbReference>
<dbReference type="InterPro" id="IPR000477">
    <property type="entry name" value="RT_dom"/>
</dbReference>
<dbReference type="InParanoid" id="A0A1M6GSR7"/>
<sequence>MIQEFLVFLQRIKKTNRYGDHIKMQSFEDYFSKKAIIEVLCKHRLSKAKSLHDKRFQRKIVKHDKREFIPQLYEYFPPRKEWHRFRPRKAQRSRTGNHTLIALKRAIAWYEKNEPSKSWLIKLNKLVHNVQSRAFFADSFQFSAPTVRPELKSGNNYRAISSLSNLEDKIIDNLNAKYLRESLDVTFESSAVAFRGGEGVKFDRNHAIDKIIAFRDKYLGNPLYVTECDIRGFFDCVHHAVAKDALDRAVKLLGARNSSVTIDKRSRKIFEAYLKCYSFSNDVKKAESTLQRKEKNKKAVYKWPLENDTGSEGPYYLKYFYDRPMQARIGIPQGGAHSCLIANLILDLADKETLLALSSFDEDSLYLRFCDDIIILTQTTEAADKSFEVYTRSLEFLRLPHHKAVVLEGYGKKFFEESKTKVAFKWNHQVTEEDYPWVQFLGYQIRYDNYLRVRPSSIRKHKRKMENLYFGLRNSLKDKDKKVSSRRVLYRFNSKVWAFSSGRVNIYLPNTKPLPMCWCSGFTKLANHLHDTRQIRSLDKHVDKYRRRMKKFLKKSTGGAVAQKRHKHALRFYGSPFSHQRQFKLSN</sequence>
<feature type="domain" description="Reverse transcriptase" evidence="2">
    <location>
        <begin position="131"/>
        <end position="445"/>
    </location>
</feature>